<evidence type="ECO:0000313" key="2">
    <source>
        <dbReference type="EMBL" id="OAA58966.1"/>
    </source>
</evidence>
<feature type="region of interest" description="Disordered" evidence="1">
    <location>
        <begin position="168"/>
        <end position="192"/>
    </location>
</feature>
<feature type="region of interest" description="Disordered" evidence="1">
    <location>
        <begin position="1"/>
        <end position="120"/>
    </location>
</feature>
<dbReference type="Proteomes" id="UP000076874">
    <property type="component" value="Unassembled WGS sequence"/>
</dbReference>
<name>A0A167RV44_9HYPO</name>
<gene>
    <name evidence="2" type="ORF">SPI_06168</name>
</gene>
<evidence type="ECO:0000313" key="3">
    <source>
        <dbReference type="Proteomes" id="UP000076874"/>
    </source>
</evidence>
<evidence type="ECO:0000256" key="1">
    <source>
        <dbReference type="SAM" id="MobiDB-lite"/>
    </source>
</evidence>
<protein>
    <submittedName>
        <fullName evidence="2">Uncharacterized protein</fullName>
    </submittedName>
</protein>
<feature type="compositionally biased region" description="Basic and acidic residues" evidence="1">
    <location>
        <begin position="1"/>
        <end position="12"/>
    </location>
</feature>
<accession>A0A167RV44</accession>
<reference evidence="2 3" key="1">
    <citation type="journal article" date="2016" name="Genome Biol. Evol.">
        <title>Divergent and convergent evolution of fungal pathogenicity.</title>
        <authorList>
            <person name="Shang Y."/>
            <person name="Xiao G."/>
            <person name="Zheng P."/>
            <person name="Cen K."/>
            <person name="Zhan S."/>
            <person name="Wang C."/>
        </authorList>
    </citation>
    <scope>NUCLEOTIDE SEQUENCE [LARGE SCALE GENOMIC DNA]</scope>
    <source>
        <strain evidence="2 3">RCEF 264</strain>
    </source>
</reference>
<keyword evidence="3" id="KW-1185">Reference proteome</keyword>
<feature type="compositionally biased region" description="Polar residues" evidence="1">
    <location>
        <begin position="96"/>
        <end position="106"/>
    </location>
</feature>
<feature type="region of interest" description="Disordered" evidence="1">
    <location>
        <begin position="414"/>
        <end position="459"/>
    </location>
</feature>
<dbReference type="OrthoDB" id="5327145at2759"/>
<dbReference type="EMBL" id="AZHD01000011">
    <property type="protein sequence ID" value="OAA58966.1"/>
    <property type="molecule type" value="Genomic_DNA"/>
</dbReference>
<feature type="region of interest" description="Disordered" evidence="1">
    <location>
        <begin position="314"/>
        <end position="334"/>
    </location>
</feature>
<proteinExistence type="predicted"/>
<feature type="region of interest" description="Disordered" evidence="1">
    <location>
        <begin position="353"/>
        <end position="377"/>
    </location>
</feature>
<dbReference type="AlphaFoldDB" id="A0A167RV44"/>
<feature type="region of interest" description="Disordered" evidence="1">
    <location>
        <begin position="129"/>
        <end position="148"/>
    </location>
</feature>
<comment type="caution">
    <text evidence="2">The sequence shown here is derived from an EMBL/GenBank/DDBJ whole genome shotgun (WGS) entry which is preliminary data.</text>
</comment>
<sequence>MLAATRDQENRVFGHSVGGVAGKQLQPKTPGAKNVNTPLKVPLNDGNGTARLAGGKSILGGRPNGGNENLRTAGKPGKSNLVTPLEPRTARAPLGNKTTNAKARTIQQQQNQQQQKNRTGVKDIVREIEQSQQQQQQQAPPASTRRARVLSPRINGFKLSVLNDNKVESASRGAGDEEEEDIEYAPPPVPAQPYESDVFPDGVLTFAAFKPENRLRGYYNHYYNPVDDDGVPLREKEFAESQRRAFEELDRRVQEDMDSFDWSVGDVPATKEFLANKRKKSSTPAEPATAVPPPTIVSRKAASALALSSKMTAPGNAARSKAPAAAAPSTRPAASGSFLSALPLRKQRSVPTAALPHRPRNASHPLAETASRTTLGYTKGRTASSLVRGTGGGGGLPPARKAGLAATAAGIPTARSDAAPTTPKTNARVLQRQTTSNSGPEVHSTENSNNQADERTPAFVSIFDTDDTDLDFGGPSTLANVDLDDDFQFDIKF</sequence>
<feature type="compositionally biased region" description="Polar residues" evidence="1">
    <location>
        <begin position="431"/>
        <end position="451"/>
    </location>
</feature>
<feature type="region of interest" description="Disordered" evidence="1">
    <location>
        <begin position="275"/>
        <end position="296"/>
    </location>
</feature>
<organism evidence="2 3">
    <name type="scientific">Niveomyces insectorum RCEF 264</name>
    <dbReference type="NCBI Taxonomy" id="1081102"/>
    <lineage>
        <taxon>Eukaryota</taxon>
        <taxon>Fungi</taxon>
        <taxon>Dikarya</taxon>
        <taxon>Ascomycota</taxon>
        <taxon>Pezizomycotina</taxon>
        <taxon>Sordariomycetes</taxon>
        <taxon>Hypocreomycetidae</taxon>
        <taxon>Hypocreales</taxon>
        <taxon>Cordycipitaceae</taxon>
        <taxon>Niveomyces</taxon>
    </lineage>
</organism>
<feature type="compositionally biased region" description="Low complexity" evidence="1">
    <location>
        <begin position="130"/>
        <end position="143"/>
    </location>
</feature>